<dbReference type="InterPro" id="IPR025295">
    <property type="entry name" value="eCIS_core_dom"/>
</dbReference>
<evidence type="ECO:0000256" key="1">
    <source>
        <dbReference type="SAM" id="MobiDB-lite"/>
    </source>
</evidence>
<dbReference type="Proteomes" id="UP000308705">
    <property type="component" value="Unassembled WGS sequence"/>
</dbReference>
<keyword evidence="4" id="KW-1185">Reference proteome</keyword>
<dbReference type="AlphaFoldDB" id="A0A4U3MLN9"/>
<feature type="region of interest" description="Disordered" evidence="1">
    <location>
        <begin position="176"/>
        <end position="253"/>
    </location>
</feature>
<sequence>MGTPVETLGERLAGRARELRGRRTVVPAWLPALAPMLDRARSLPMPDDSPRRRVEARVAAVDRPRPAPEWPAGMPLRGDLRERLVPVVGPAIDRVRVHTGERAGQVAAAHHAEAVTIGTEIFLGPQAGPDDVALLAHEVWHATEPARGGGAGHRSTERGVAEEELLALAVEHRFLDGPPSVRGRSPGAAPPPVPSSPSGVPVPFRSAGPPLPPGPPGQPVSSGPAPIAAVGPAGQPMAARPGRHPETPTAALDPGALHAMVREVVRGELLDQATRRLRADLSIELERGA</sequence>
<feature type="domain" description="eCIS core" evidence="2">
    <location>
        <begin position="75"/>
        <end position="145"/>
    </location>
</feature>
<comment type="caution">
    <text evidence="3">The sequence shown here is derived from an EMBL/GenBank/DDBJ whole genome shotgun (WGS) entry which is preliminary data.</text>
</comment>
<feature type="compositionally biased region" description="Low complexity" evidence="1">
    <location>
        <begin position="196"/>
        <end position="208"/>
    </location>
</feature>
<evidence type="ECO:0000313" key="4">
    <source>
        <dbReference type="Proteomes" id="UP000308705"/>
    </source>
</evidence>
<proteinExistence type="predicted"/>
<name>A0A4U3MLN9_9ACTN</name>
<feature type="compositionally biased region" description="Pro residues" evidence="1">
    <location>
        <begin position="209"/>
        <end position="218"/>
    </location>
</feature>
<gene>
    <name evidence="3" type="ORF">FDA94_09180</name>
</gene>
<accession>A0A4U3MLN9</accession>
<organism evidence="3 4">
    <name type="scientific">Herbidospora galbida</name>
    <dbReference type="NCBI Taxonomy" id="2575442"/>
    <lineage>
        <taxon>Bacteria</taxon>
        <taxon>Bacillati</taxon>
        <taxon>Actinomycetota</taxon>
        <taxon>Actinomycetes</taxon>
        <taxon>Streptosporangiales</taxon>
        <taxon>Streptosporangiaceae</taxon>
        <taxon>Herbidospora</taxon>
    </lineage>
</organism>
<protein>
    <submittedName>
        <fullName evidence="3">DUF4157 domain-containing protein</fullName>
    </submittedName>
</protein>
<evidence type="ECO:0000259" key="2">
    <source>
        <dbReference type="Pfam" id="PF13699"/>
    </source>
</evidence>
<dbReference type="OrthoDB" id="9153660at2"/>
<dbReference type="Pfam" id="PF13699">
    <property type="entry name" value="eCIS_core"/>
    <property type="match status" value="1"/>
</dbReference>
<reference evidence="3 4" key="1">
    <citation type="submission" date="2019-04" db="EMBL/GenBank/DDBJ databases">
        <title>Herbidospora sp. NEAU-GS14.nov., a novel actinomycete isolated from soil.</title>
        <authorList>
            <person name="Han L."/>
        </authorList>
    </citation>
    <scope>NUCLEOTIDE SEQUENCE [LARGE SCALE GENOMIC DNA]</scope>
    <source>
        <strain evidence="3 4">NEAU-GS14</strain>
    </source>
</reference>
<feature type="compositionally biased region" description="Low complexity" evidence="1">
    <location>
        <begin position="219"/>
        <end position="236"/>
    </location>
</feature>
<evidence type="ECO:0000313" key="3">
    <source>
        <dbReference type="EMBL" id="TKK89552.1"/>
    </source>
</evidence>
<dbReference type="EMBL" id="SZQA01000006">
    <property type="protein sequence ID" value="TKK89552.1"/>
    <property type="molecule type" value="Genomic_DNA"/>
</dbReference>
<dbReference type="RefSeq" id="WP_137246610.1">
    <property type="nucleotide sequence ID" value="NZ_SZQA01000006.1"/>
</dbReference>